<evidence type="ECO:0000313" key="3">
    <source>
        <dbReference type="EMBL" id="SUL35410.1"/>
    </source>
</evidence>
<sequence>MMHKKQSFESQITQAPLVTDVTTINQKAQTLDHAMELLRNSVADNQTTLASEDYHDATAQRQNDYNQAVTAANNIINQTTSPTMNPDDVNGATTQVNNTKVALDGDETLQQLNNKQTTDLIN</sequence>
<dbReference type="InterPro" id="IPR009063">
    <property type="entry name" value="Ig/albumin-bd_sf"/>
</dbReference>
<feature type="compositionally biased region" description="Polar residues" evidence="2">
    <location>
        <begin position="108"/>
        <end position="122"/>
    </location>
</feature>
<dbReference type="SUPFAM" id="SSF46997">
    <property type="entry name" value="Bacterial immunoglobulin/albumin-binding domains"/>
    <property type="match status" value="1"/>
</dbReference>
<evidence type="ECO:0000256" key="1">
    <source>
        <dbReference type="ARBA" id="ARBA00022737"/>
    </source>
</evidence>
<evidence type="ECO:0000313" key="4">
    <source>
        <dbReference type="Proteomes" id="UP000254116"/>
    </source>
</evidence>
<proteinExistence type="predicted"/>
<protein>
    <submittedName>
        <fullName evidence="3">Staphylococcal surface anchored protein</fullName>
    </submittedName>
</protein>
<name>A0A380EHR5_STAAU</name>
<accession>A0A380EHR5</accession>
<dbReference type="Pfam" id="PF07554">
    <property type="entry name" value="FIVAR"/>
    <property type="match status" value="1"/>
</dbReference>
<dbReference type="AlphaFoldDB" id="A0A380EHR5"/>
<feature type="region of interest" description="Disordered" evidence="2">
    <location>
        <begin position="78"/>
        <end position="122"/>
    </location>
</feature>
<reference evidence="3 4" key="1">
    <citation type="submission" date="2018-06" db="EMBL/GenBank/DDBJ databases">
        <authorList>
            <consortium name="Pathogen Informatics"/>
            <person name="Doyle S."/>
        </authorList>
    </citation>
    <scope>NUCLEOTIDE SEQUENCE [LARGE SCALE GENOMIC DNA]</scope>
    <source>
        <strain evidence="3 4">NCTC10702</strain>
    </source>
</reference>
<keyword evidence="1" id="KW-0677">Repeat</keyword>
<dbReference type="Gene3D" id="1.20.120.1850">
    <property type="entry name" value="Ebh helix bundles repeating unit (S and A modules)"/>
    <property type="match status" value="1"/>
</dbReference>
<dbReference type="InterPro" id="IPR051197">
    <property type="entry name" value="ECM-binding_protein"/>
</dbReference>
<dbReference type="EMBL" id="UHBY01000003">
    <property type="protein sequence ID" value="SUL35410.1"/>
    <property type="molecule type" value="Genomic_DNA"/>
</dbReference>
<gene>
    <name evidence="3" type="primary">ebh_4</name>
    <name evidence="3" type="ORF">NCTC10702_02263</name>
</gene>
<dbReference type="PANTHER" id="PTHR33150">
    <property type="entry name" value="EXTRACELLULAR MATRIX-BINDING PROTEIN EBH"/>
    <property type="match status" value="1"/>
</dbReference>
<dbReference type="Proteomes" id="UP000254116">
    <property type="component" value="Unassembled WGS sequence"/>
</dbReference>
<evidence type="ECO:0000256" key="2">
    <source>
        <dbReference type="SAM" id="MobiDB-lite"/>
    </source>
</evidence>
<organism evidence="3 4">
    <name type="scientific">Staphylococcus aureus</name>
    <dbReference type="NCBI Taxonomy" id="1280"/>
    <lineage>
        <taxon>Bacteria</taxon>
        <taxon>Bacillati</taxon>
        <taxon>Bacillota</taxon>
        <taxon>Bacilli</taxon>
        <taxon>Bacillales</taxon>
        <taxon>Staphylococcaceae</taxon>
        <taxon>Staphylococcus</taxon>
    </lineage>
</organism>
<dbReference type="PANTHER" id="PTHR33150:SF1">
    <property type="entry name" value="EXTRACELLULAR MATRIX-BINDING PROTEIN EBH"/>
    <property type="match status" value="1"/>
</dbReference>
<feature type="compositionally biased region" description="Polar residues" evidence="2">
    <location>
        <begin position="91"/>
        <end position="100"/>
    </location>
</feature>